<protein>
    <recommendedName>
        <fullName evidence="2">F-box domain-containing protein</fullName>
    </recommendedName>
</protein>
<dbReference type="Pfam" id="PF12937">
    <property type="entry name" value="F-box-like"/>
    <property type="match status" value="1"/>
</dbReference>
<evidence type="ECO:0000256" key="1">
    <source>
        <dbReference type="SAM" id="Coils"/>
    </source>
</evidence>
<feature type="coiled-coil region" evidence="1">
    <location>
        <begin position="4"/>
        <end position="31"/>
    </location>
</feature>
<reference evidence="3" key="1">
    <citation type="submission" date="2023-03" db="EMBL/GenBank/DDBJ databases">
        <title>Massive genome expansion in bonnet fungi (Mycena s.s.) driven by repeated elements and novel gene families across ecological guilds.</title>
        <authorList>
            <consortium name="Lawrence Berkeley National Laboratory"/>
            <person name="Harder C.B."/>
            <person name="Miyauchi S."/>
            <person name="Viragh M."/>
            <person name="Kuo A."/>
            <person name="Thoen E."/>
            <person name="Andreopoulos B."/>
            <person name="Lu D."/>
            <person name="Skrede I."/>
            <person name="Drula E."/>
            <person name="Henrissat B."/>
            <person name="Morin E."/>
            <person name="Kohler A."/>
            <person name="Barry K."/>
            <person name="LaButti K."/>
            <person name="Morin E."/>
            <person name="Salamov A."/>
            <person name="Lipzen A."/>
            <person name="Mereny Z."/>
            <person name="Hegedus B."/>
            <person name="Baldrian P."/>
            <person name="Stursova M."/>
            <person name="Weitz H."/>
            <person name="Taylor A."/>
            <person name="Grigoriev I.V."/>
            <person name="Nagy L.G."/>
            <person name="Martin F."/>
            <person name="Kauserud H."/>
        </authorList>
    </citation>
    <scope>NUCLEOTIDE SEQUENCE</scope>
    <source>
        <strain evidence="3">CBHHK002</strain>
    </source>
</reference>
<organism evidence="3 4">
    <name type="scientific">Mycena albidolilacea</name>
    <dbReference type="NCBI Taxonomy" id="1033008"/>
    <lineage>
        <taxon>Eukaryota</taxon>
        <taxon>Fungi</taxon>
        <taxon>Dikarya</taxon>
        <taxon>Basidiomycota</taxon>
        <taxon>Agaricomycotina</taxon>
        <taxon>Agaricomycetes</taxon>
        <taxon>Agaricomycetidae</taxon>
        <taxon>Agaricales</taxon>
        <taxon>Marasmiineae</taxon>
        <taxon>Mycenaceae</taxon>
        <taxon>Mycena</taxon>
    </lineage>
</organism>
<comment type="caution">
    <text evidence="3">The sequence shown here is derived from an EMBL/GenBank/DDBJ whole genome shotgun (WGS) entry which is preliminary data.</text>
</comment>
<dbReference type="Gene3D" id="1.20.1280.50">
    <property type="match status" value="1"/>
</dbReference>
<dbReference type="InterPro" id="IPR032675">
    <property type="entry name" value="LRR_dom_sf"/>
</dbReference>
<dbReference type="PROSITE" id="PS50181">
    <property type="entry name" value="FBOX"/>
    <property type="match status" value="1"/>
</dbReference>
<evidence type="ECO:0000259" key="2">
    <source>
        <dbReference type="PROSITE" id="PS50181"/>
    </source>
</evidence>
<name>A0AAD7F4B9_9AGAR</name>
<evidence type="ECO:0000313" key="3">
    <source>
        <dbReference type="EMBL" id="KAJ7364449.1"/>
    </source>
</evidence>
<keyword evidence="1" id="KW-0175">Coiled coil</keyword>
<dbReference type="EMBL" id="JARIHO010000003">
    <property type="protein sequence ID" value="KAJ7364449.1"/>
    <property type="molecule type" value="Genomic_DNA"/>
</dbReference>
<dbReference type="SUPFAM" id="SSF52047">
    <property type="entry name" value="RNI-like"/>
    <property type="match status" value="1"/>
</dbReference>
<gene>
    <name evidence="3" type="ORF">DFH08DRAFT_273538</name>
</gene>
<evidence type="ECO:0000313" key="4">
    <source>
        <dbReference type="Proteomes" id="UP001218218"/>
    </source>
</evidence>
<dbReference type="InterPro" id="IPR001810">
    <property type="entry name" value="F-box_dom"/>
</dbReference>
<dbReference type="Proteomes" id="UP001218218">
    <property type="component" value="Unassembled WGS sequence"/>
</dbReference>
<dbReference type="Gene3D" id="3.80.10.10">
    <property type="entry name" value="Ribonuclease Inhibitor"/>
    <property type="match status" value="1"/>
</dbReference>
<keyword evidence="4" id="KW-1185">Reference proteome</keyword>
<proteinExistence type="predicted"/>
<sequence>MTSIDSRRRRISEIDEEIAQLQAERQALVESLIFPVYTLPVEIIFKIFLHCLPDDPFAPGEFDPAVVLSHVCRQWRDIVLSLPELWSSWSLAIDGNISCGALATGVALWLSRSQSRPLSIRLHHRDGDAQDGRWWDRVYGFEYAVLPKILPHHRRWQNIEINVPLSALWSMANIIPTDGLPYLTHLRLGSVQSDWDEEDEVNPITLFANAPQLRSLHLMLESQYRLERFGNVQLPYEALTSFTGTSFTPPECLAILAKMPYLVDCVFYIDSPAENIVALSPTLSHLKSLKLFATKANIRPVKILDNLTLPALETLVLGCGEVLAPSYFTSFVLRSKCTIRHFSCHYIRAPRLVQYLYSMPTLTTLELLDYEQPAAAQFIRDLNRELTTNSPGPPLIPNLQSLMIQYQKDNWQGEEFSYNALLGLLDTMSVRTPLRRVRLWTISPLLPRKPNEWEVGRLRALVERGMDIYVGNQERSWI</sequence>
<accession>A0AAD7F4B9</accession>
<dbReference type="AlphaFoldDB" id="A0AAD7F4B9"/>
<feature type="domain" description="F-box" evidence="2">
    <location>
        <begin position="33"/>
        <end position="89"/>
    </location>
</feature>